<evidence type="ECO:0000313" key="8">
    <source>
        <dbReference type="EMBL" id="TPG30556.1"/>
    </source>
</evidence>
<evidence type="ECO:0000256" key="1">
    <source>
        <dbReference type="ARBA" id="ARBA00022475"/>
    </source>
</evidence>
<evidence type="ECO:0000256" key="7">
    <source>
        <dbReference type="HAMAP-Rule" id="MF_02065"/>
    </source>
</evidence>
<dbReference type="EC" id="4.2.2.29" evidence="7"/>
<comment type="similarity">
    <text evidence="7">Belongs to the transglycosylase MltG family.</text>
</comment>
<protein>
    <recommendedName>
        <fullName evidence="7">Endolytic murein transglycosylase</fullName>
        <ecNumber evidence="7">4.2.2.29</ecNumber>
    </recommendedName>
    <alternativeName>
        <fullName evidence="7">Peptidoglycan lytic transglycosylase</fullName>
    </alternativeName>
    <alternativeName>
        <fullName evidence="7">Peptidoglycan polymerization terminase</fullName>
    </alternativeName>
</protein>
<dbReference type="EMBL" id="RCZI01000001">
    <property type="protein sequence ID" value="TPG30556.1"/>
    <property type="molecule type" value="Genomic_DNA"/>
</dbReference>
<feature type="site" description="Important for catalytic activity" evidence="7">
    <location>
        <position position="215"/>
    </location>
</feature>
<evidence type="ECO:0000256" key="2">
    <source>
        <dbReference type="ARBA" id="ARBA00022692"/>
    </source>
</evidence>
<dbReference type="GO" id="GO:0005886">
    <property type="term" value="C:plasma membrane"/>
    <property type="evidence" value="ECO:0007669"/>
    <property type="project" value="UniProtKB-UniRule"/>
</dbReference>
<name>A0A502E1X5_9BURK</name>
<keyword evidence="2 7" id="KW-0812">Transmembrane</keyword>
<dbReference type="HAMAP" id="MF_02065">
    <property type="entry name" value="MltG"/>
    <property type="match status" value="1"/>
</dbReference>
<comment type="function">
    <text evidence="7">Functions as a peptidoglycan terminase that cleaves nascent peptidoglycan strands endolytically to terminate their elongation.</text>
</comment>
<keyword evidence="6 7" id="KW-0961">Cell wall biogenesis/degradation</keyword>
<evidence type="ECO:0000256" key="4">
    <source>
        <dbReference type="ARBA" id="ARBA00023136"/>
    </source>
</evidence>
<dbReference type="Proteomes" id="UP000319212">
    <property type="component" value="Unassembled WGS sequence"/>
</dbReference>
<gene>
    <name evidence="7 8" type="primary">mltG</name>
    <name evidence="8" type="ORF">EAH82_03510</name>
</gene>
<comment type="catalytic activity">
    <reaction evidence="7">
        <text>a peptidoglycan chain = a peptidoglycan chain with N-acetyl-1,6-anhydromuramyl-[peptide] at the reducing end + a peptidoglycan chain with N-acetylglucosamine at the non-reducing end.</text>
        <dbReference type="EC" id="4.2.2.29"/>
    </reaction>
</comment>
<sequence length="340" mass="37236">MRRFFLTLFLLSALMVLGAGAWGLWWVHRPLDLPAPSVDLSVEPGTTPRGVADAIAATGARVQPQLLYAWFRFSGQDRQIRAGSYELERGVTPRTLLNTLVRGEEATRSIVLVEGWNFRQVRAALAKAEQLKPETVGESDVALMTRLGRPGVPPEGRFFPDTYTYSKGSTDTALLQRAMRAMDKKLEAAWAARASDLPLKSADELLILASIVEKETGQAKDRPEVAAVFVNRLRVGMPLQTDPTVIYGMGAAFDGNLRKKDLQTDTPWNTYTRGGLPPTPIAMPGKAALLATVQPARSKSLYFVSRGDGSSQFSSSLDEHNRAVNRYQRGIEPKPTGNGP</sequence>
<dbReference type="NCBIfam" id="TIGR00247">
    <property type="entry name" value="endolytic transglycosylase MltG"/>
    <property type="match status" value="1"/>
</dbReference>
<dbReference type="GO" id="GO:0008932">
    <property type="term" value="F:lytic endotransglycosylase activity"/>
    <property type="evidence" value="ECO:0007669"/>
    <property type="project" value="UniProtKB-UniRule"/>
</dbReference>
<proteinExistence type="inferred from homology"/>
<reference evidence="8 9" key="1">
    <citation type="journal article" date="2019" name="Environ. Microbiol.">
        <title>Species interactions and distinct microbial communities in high Arctic permafrost affected cryosols are associated with the CH4 and CO2 gas fluxes.</title>
        <authorList>
            <person name="Altshuler I."/>
            <person name="Hamel J."/>
            <person name="Turney S."/>
            <person name="Magnuson E."/>
            <person name="Levesque R."/>
            <person name="Greer C."/>
            <person name="Whyte L.G."/>
        </authorList>
    </citation>
    <scope>NUCLEOTIDE SEQUENCE [LARGE SCALE GENOMIC DNA]</scope>
    <source>
        <strain evidence="8 9">S06.C</strain>
    </source>
</reference>
<organism evidence="8 9">
    <name type="scientific">Variovorax guangxiensis</name>
    <dbReference type="NCBI Taxonomy" id="1775474"/>
    <lineage>
        <taxon>Bacteria</taxon>
        <taxon>Pseudomonadati</taxon>
        <taxon>Pseudomonadota</taxon>
        <taxon>Betaproteobacteria</taxon>
        <taxon>Burkholderiales</taxon>
        <taxon>Comamonadaceae</taxon>
        <taxon>Variovorax</taxon>
    </lineage>
</organism>
<dbReference type="PANTHER" id="PTHR30518:SF2">
    <property type="entry name" value="ENDOLYTIC MUREIN TRANSGLYCOSYLASE"/>
    <property type="match status" value="1"/>
</dbReference>
<dbReference type="Pfam" id="PF02618">
    <property type="entry name" value="YceG"/>
    <property type="match status" value="1"/>
</dbReference>
<dbReference type="OrthoDB" id="9814591at2"/>
<dbReference type="GO" id="GO:0009252">
    <property type="term" value="P:peptidoglycan biosynthetic process"/>
    <property type="evidence" value="ECO:0007669"/>
    <property type="project" value="UniProtKB-UniRule"/>
</dbReference>
<dbReference type="Gene3D" id="3.30.160.60">
    <property type="entry name" value="Classic Zinc Finger"/>
    <property type="match status" value="1"/>
</dbReference>
<comment type="caution">
    <text evidence="8">The sequence shown here is derived from an EMBL/GenBank/DDBJ whole genome shotgun (WGS) entry which is preliminary data.</text>
</comment>
<keyword evidence="1 7" id="KW-1003">Cell membrane</keyword>
<dbReference type="InterPro" id="IPR003770">
    <property type="entry name" value="MLTG-like"/>
</dbReference>
<dbReference type="CDD" id="cd08010">
    <property type="entry name" value="MltG_like"/>
    <property type="match status" value="1"/>
</dbReference>
<evidence type="ECO:0000256" key="3">
    <source>
        <dbReference type="ARBA" id="ARBA00022989"/>
    </source>
</evidence>
<dbReference type="RefSeq" id="WP_140838624.1">
    <property type="nucleotide sequence ID" value="NZ_RCZI01000001.1"/>
</dbReference>
<dbReference type="AlphaFoldDB" id="A0A502E1X5"/>
<keyword evidence="4 7" id="KW-0472">Membrane</keyword>
<keyword evidence="5 7" id="KW-0456">Lyase</keyword>
<dbReference type="Gene3D" id="3.30.1490.480">
    <property type="entry name" value="Endolytic murein transglycosylase"/>
    <property type="match status" value="1"/>
</dbReference>
<keyword evidence="3 7" id="KW-1133">Transmembrane helix</keyword>
<evidence type="ECO:0000256" key="5">
    <source>
        <dbReference type="ARBA" id="ARBA00023239"/>
    </source>
</evidence>
<evidence type="ECO:0000313" key="9">
    <source>
        <dbReference type="Proteomes" id="UP000319212"/>
    </source>
</evidence>
<accession>A0A502E1X5</accession>
<dbReference type="PANTHER" id="PTHR30518">
    <property type="entry name" value="ENDOLYTIC MUREIN TRANSGLYCOSYLASE"/>
    <property type="match status" value="1"/>
</dbReference>
<evidence type="ECO:0000256" key="6">
    <source>
        <dbReference type="ARBA" id="ARBA00023316"/>
    </source>
</evidence>
<dbReference type="GO" id="GO:0071555">
    <property type="term" value="P:cell wall organization"/>
    <property type="evidence" value="ECO:0007669"/>
    <property type="project" value="UniProtKB-KW"/>
</dbReference>
<keyword evidence="7" id="KW-0997">Cell inner membrane</keyword>